<protein>
    <submittedName>
        <fullName evidence="1">Uncharacterized protein</fullName>
    </submittedName>
</protein>
<dbReference type="EMBL" id="KR534323">
    <property type="protein sequence ID" value="AKO61113.1"/>
    <property type="molecule type" value="Genomic_DNA"/>
</dbReference>
<name>A0A0H4IS50_9CAUD</name>
<accession>A0A0H4IS50</accession>
<proteinExistence type="predicted"/>
<organism evidence="1 2">
    <name type="scientific">Pseudoalteromonas phage H101</name>
    <dbReference type="NCBI Taxonomy" id="1654919"/>
    <lineage>
        <taxon>Viruses</taxon>
        <taxon>Duplodnaviria</taxon>
        <taxon>Heunggongvirae</taxon>
        <taxon>Uroviricota</taxon>
        <taxon>Caudoviricetes</taxon>
        <taxon>Shandongvirus</taxon>
        <taxon>Shandongvirus H101</taxon>
    </lineage>
</organism>
<evidence type="ECO:0000313" key="1">
    <source>
        <dbReference type="EMBL" id="AKO61113.1"/>
    </source>
</evidence>
<keyword evidence="2" id="KW-1185">Reference proteome</keyword>
<dbReference type="GeneID" id="26796707"/>
<dbReference type="KEGG" id="vg:26796707"/>
<dbReference type="Proteomes" id="UP000202763">
    <property type="component" value="Segment"/>
</dbReference>
<reference evidence="1 2" key="1">
    <citation type="submission" date="2015-05" db="EMBL/GenBank/DDBJ databases">
        <authorList>
            <person name="Wang D.B."/>
            <person name="Wang M."/>
        </authorList>
    </citation>
    <scope>NUCLEOTIDE SEQUENCE [LARGE SCALE GENOMIC DNA]</scope>
</reference>
<sequence length="55" mass="6459">MELTTHQLAEILLSQEDTVFKFGHFVSGQGDTWHEEVYDFNYVFGEEGFVMEEKL</sequence>
<evidence type="ECO:0000313" key="2">
    <source>
        <dbReference type="Proteomes" id="UP000202763"/>
    </source>
</evidence>
<dbReference type="RefSeq" id="YP_009225646.1">
    <property type="nucleotide sequence ID" value="NC_029094.1"/>
</dbReference>